<dbReference type="EMBL" id="QEAN01000035">
    <property type="protein sequence ID" value="TPX52466.1"/>
    <property type="molecule type" value="Genomic_DNA"/>
</dbReference>
<keyword evidence="5" id="KW-1185">Reference proteome</keyword>
<dbReference type="Proteomes" id="UP000317494">
    <property type="component" value="Unassembled WGS sequence"/>
</dbReference>
<dbReference type="InterPro" id="IPR002861">
    <property type="entry name" value="Reeler_dom"/>
</dbReference>
<comment type="caution">
    <text evidence="4">The sequence shown here is derived from an EMBL/GenBank/DDBJ whole genome shotgun (WGS) entry which is preliminary data.</text>
</comment>
<evidence type="ECO:0000313" key="5">
    <source>
        <dbReference type="Proteomes" id="UP000317494"/>
    </source>
</evidence>
<organism evidence="4 5">
    <name type="scientific">Synchytrium endobioticum</name>
    <dbReference type="NCBI Taxonomy" id="286115"/>
    <lineage>
        <taxon>Eukaryota</taxon>
        <taxon>Fungi</taxon>
        <taxon>Fungi incertae sedis</taxon>
        <taxon>Chytridiomycota</taxon>
        <taxon>Chytridiomycota incertae sedis</taxon>
        <taxon>Chytridiomycetes</taxon>
        <taxon>Synchytriales</taxon>
        <taxon>Synchytriaceae</taxon>
        <taxon>Synchytrium</taxon>
    </lineage>
</organism>
<keyword evidence="1" id="KW-0732">Signal</keyword>
<name>A0A507DLS3_9FUNG</name>
<dbReference type="Gene3D" id="2.60.40.4060">
    <property type="entry name" value="Reeler domain"/>
    <property type="match status" value="1"/>
</dbReference>
<evidence type="ECO:0000313" key="3">
    <source>
        <dbReference type="EMBL" id="TPX50260.1"/>
    </source>
</evidence>
<dbReference type="AlphaFoldDB" id="A0A507DLS3"/>
<dbReference type="EMBL" id="QEAM01000020">
    <property type="protein sequence ID" value="TPX50260.1"/>
    <property type="molecule type" value="Genomic_DNA"/>
</dbReference>
<dbReference type="InterPro" id="IPR042307">
    <property type="entry name" value="Reeler_sf"/>
</dbReference>
<proteinExistence type="predicted"/>
<feature type="chain" id="PRO_5033463949" description="Reelin domain-containing protein" evidence="1">
    <location>
        <begin position="24"/>
        <end position="251"/>
    </location>
</feature>
<reference evidence="5 6" key="1">
    <citation type="journal article" date="2019" name="Sci. Rep.">
        <title>Comparative genomics of chytrid fungi reveal insights into the obligate biotrophic and pathogenic lifestyle of Synchytrium endobioticum.</title>
        <authorList>
            <person name="van de Vossenberg B.T.L.H."/>
            <person name="Warris S."/>
            <person name="Nguyen H.D.T."/>
            <person name="van Gent-Pelzer M.P.E."/>
            <person name="Joly D.L."/>
            <person name="van de Geest H.C."/>
            <person name="Bonants P.J.M."/>
            <person name="Smith D.S."/>
            <person name="Levesque C.A."/>
            <person name="van der Lee T.A.J."/>
        </authorList>
    </citation>
    <scope>NUCLEOTIDE SEQUENCE [LARGE SCALE GENOMIC DNA]</scope>
    <source>
        <strain evidence="3 6">LEV6574</strain>
        <strain evidence="4 5">MB42</strain>
    </source>
</reference>
<evidence type="ECO:0000259" key="2">
    <source>
        <dbReference type="Pfam" id="PF02014"/>
    </source>
</evidence>
<dbReference type="VEuPathDB" id="FungiDB:SeMB42_g01387"/>
<dbReference type="Proteomes" id="UP000320475">
    <property type="component" value="Unassembled WGS sequence"/>
</dbReference>
<evidence type="ECO:0000256" key="1">
    <source>
        <dbReference type="SAM" id="SignalP"/>
    </source>
</evidence>
<feature type="signal peptide" evidence="1">
    <location>
        <begin position="1"/>
        <end position="23"/>
    </location>
</feature>
<sequence>MSTTLHCFCIWILVAFLASHVRAKPSGAPFCDPEKPPAILTKVHGAASDLGTYTIASNAISYTPGSPVTLTLSGGAIAGLLLGVHDAQLKYMKVDVPKTGSFAQCTAGNDGGEGLSITHSKANTETTLSITFTPPVGTKGDLTVSAIIMSGGLGKPWEKTALTIPLGGARSAIGSTQRPTATSSIIEKLKGETTAPSKTTLTHVPPKGTEAIILLLLFVLLVTCGTPHAAPPEEAEDSRAWSYSLAYCLFK</sequence>
<dbReference type="Pfam" id="PF02014">
    <property type="entry name" value="Reeler"/>
    <property type="match status" value="1"/>
</dbReference>
<accession>A0A507DLS3</accession>
<evidence type="ECO:0000313" key="4">
    <source>
        <dbReference type="EMBL" id="TPX52466.1"/>
    </source>
</evidence>
<gene>
    <name evidence="3" type="ORF">SeLEV6574_g00999</name>
    <name evidence="4" type="ORF">SeMB42_g01387</name>
</gene>
<protein>
    <recommendedName>
        <fullName evidence="2">Reelin domain-containing protein</fullName>
    </recommendedName>
</protein>
<evidence type="ECO:0000313" key="6">
    <source>
        <dbReference type="Proteomes" id="UP000320475"/>
    </source>
</evidence>
<feature type="domain" description="Reelin" evidence="2">
    <location>
        <begin position="50"/>
        <end position="148"/>
    </location>
</feature>